<dbReference type="GO" id="GO:0051782">
    <property type="term" value="P:negative regulation of cell division"/>
    <property type="evidence" value="ECO:0007669"/>
    <property type="project" value="TreeGrafter"/>
</dbReference>
<dbReference type="GO" id="GO:0005524">
    <property type="term" value="F:ATP binding"/>
    <property type="evidence" value="ECO:0007669"/>
    <property type="project" value="TreeGrafter"/>
</dbReference>
<dbReference type="Gene3D" id="3.40.50.2300">
    <property type="match status" value="1"/>
</dbReference>
<evidence type="ECO:0000313" key="3">
    <source>
        <dbReference type="Proteomes" id="UP000538566"/>
    </source>
</evidence>
<dbReference type="GO" id="GO:0016887">
    <property type="term" value="F:ATP hydrolysis activity"/>
    <property type="evidence" value="ECO:0007669"/>
    <property type="project" value="TreeGrafter"/>
</dbReference>
<dbReference type="PANTHER" id="PTHR43384:SF13">
    <property type="entry name" value="SLR0110 PROTEIN"/>
    <property type="match status" value="1"/>
</dbReference>
<gene>
    <name evidence="2" type="ORF">GGR37_003954</name>
</gene>
<reference evidence="2 3" key="1">
    <citation type="submission" date="2020-08" db="EMBL/GenBank/DDBJ databases">
        <title>Genomic Encyclopedia of Type Strains, Phase IV (KMG-IV): sequencing the most valuable type-strain genomes for metagenomic binning, comparative biology and taxonomic classification.</title>
        <authorList>
            <person name="Goeker M."/>
        </authorList>
    </citation>
    <scope>NUCLEOTIDE SEQUENCE [LARGE SCALE GENOMIC DNA]</scope>
    <source>
        <strain evidence="2 3">DSM 17507</strain>
    </source>
</reference>
<protein>
    <submittedName>
        <fullName evidence="2">Pilus assembly protein CpaE</fullName>
    </submittedName>
</protein>
<dbReference type="SUPFAM" id="SSF52540">
    <property type="entry name" value="P-loop containing nucleoside triphosphate hydrolases"/>
    <property type="match status" value="1"/>
</dbReference>
<comment type="caution">
    <text evidence="2">The sequence shown here is derived from an EMBL/GenBank/DDBJ whole genome shotgun (WGS) entry which is preliminary data.</text>
</comment>
<dbReference type="InterPro" id="IPR050625">
    <property type="entry name" value="ParA/MinD_ATPase"/>
</dbReference>
<dbReference type="Gene3D" id="3.40.50.300">
    <property type="entry name" value="P-loop containing nucleotide triphosphate hydrolases"/>
    <property type="match status" value="1"/>
</dbReference>
<name>A0A7W7AEP5_9SPHN</name>
<evidence type="ECO:0000259" key="1">
    <source>
        <dbReference type="Pfam" id="PF01656"/>
    </source>
</evidence>
<dbReference type="InterPro" id="IPR002586">
    <property type="entry name" value="CobQ/CobB/MinD/ParA_Nub-bd_dom"/>
</dbReference>
<evidence type="ECO:0000313" key="2">
    <source>
        <dbReference type="EMBL" id="MBB4615654.1"/>
    </source>
</evidence>
<dbReference type="EMBL" id="JACHOA010000010">
    <property type="protein sequence ID" value="MBB4615654.1"/>
    <property type="molecule type" value="Genomic_DNA"/>
</dbReference>
<dbReference type="PANTHER" id="PTHR43384">
    <property type="entry name" value="SEPTUM SITE-DETERMINING PROTEIN MIND HOMOLOG, CHLOROPLASTIC-RELATED"/>
    <property type="match status" value="1"/>
</dbReference>
<dbReference type="Pfam" id="PF01656">
    <property type="entry name" value="CbiA"/>
    <property type="match status" value="1"/>
</dbReference>
<organism evidence="2 3">
    <name type="scientific">Novosphingobium taihuense</name>
    <dbReference type="NCBI Taxonomy" id="260085"/>
    <lineage>
        <taxon>Bacteria</taxon>
        <taxon>Pseudomonadati</taxon>
        <taxon>Pseudomonadota</taxon>
        <taxon>Alphaproteobacteria</taxon>
        <taxon>Sphingomonadales</taxon>
        <taxon>Sphingomonadaceae</taxon>
        <taxon>Novosphingobium</taxon>
    </lineage>
</organism>
<feature type="domain" description="CobQ/CobB/MinD/ParA nucleotide binding" evidence="1">
    <location>
        <begin position="150"/>
        <end position="360"/>
    </location>
</feature>
<dbReference type="OrthoDB" id="9783172at2"/>
<sequence length="397" mass="42520">MDYSDQPHPGPSAFDTPPVGVFVSERQAGDLLEQADAATRVILMIRSVGNDETIPFEKLGGLAVVVLEVDPSSRRSVNRLVNLVRSNPPYPVIAAISSPEMSLVRTLVREGVTDVLSLPLTVPELTQACLDAVARKAQPATALRLAPLIGVVGSSGGCGATSVATHLASALARSTPEGRRVILGDLDLQFGSVGAYLGADRSGSFTDLIEAEDRLDEELLKALAPEGRNGFAVLAVPDKIPSSDSVSHEAILRVIEQLRTTYEMVVLDFPANWSNWSASVAYSANLLLLVTEPTLPSLRQVKRTSELFDAIGVPRSKVHVVVNKMERKLFKPIDVSDIERTLDRNILAKLPRDNADLARAQDQGVLIHELVRKSAFGTSVAGLATSVIDLLQSGGTR</sequence>
<dbReference type="AlphaFoldDB" id="A0A7W7AEP5"/>
<dbReference type="Proteomes" id="UP000538566">
    <property type="component" value="Unassembled WGS sequence"/>
</dbReference>
<proteinExistence type="predicted"/>
<dbReference type="GO" id="GO:0009898">
    <property type="term" value="C:cytoplasmic side of plasma membrane"/>
    <property type="evidence" value="ECO:0007669"/>
    <property type="project" value="TreeGrafter"/>
</dbReference>
<keyword evidence="3" id="KW-1185">Reference proteome</keyword>
<dbReference type="RefSeq" id="WP_144907989.1">
    <property type="nucleotide sequence ID" value="NZ_JACHOA010000010.1"/>
</dbReference>
<dbReference type="InterPro" id="IPR027417">
    <property type="entry name" value="P-loop_NTPase"/>
</dbReference>
<dbReference type="GO" id="GO:0005829">
    <property type="term" value="C:cytosol"/>
    <property type="evidence" value="ECO:0007669"/>
    <property type="project" value="TreeGrafter"/>
</dbReference>
<accession>A0A7W7AEP5</accession>